<feature type="transmembrane region" description="Helical" evidence="1">
    <location>
        <begin position="33"/>
        <end position="57"/>
    </location>
</feature>
<protein>
    <submittedName>
        <fullName evidence="2">Uncharacterized protein</fullName>
    </submittedName>
</protein>
<sequence length="114" mass="12650">MSAIHTKIKQVVRAVLGTEGFENKEDVVIEDGIVNTILAGLYLGGLTAFLIYAFLGYGAANLSYCYNITIGNPQETAYMFAALCFLFPYIYYPYYAIILNPLCKKTNLVASVRK</sequence>
<feature type="transmembrane region" description="Helical" evidence="1">
    <location>
        <begin position="77"/>
        <end position="97"/>
    </location>
</feature>
<evidence type="ECO:0000313" key="2">
    <source>
        <dbReference type="EMBL" id="QHS81419.1"/>
    </source>
</evidence>
<evidence type="ECO:0000256" key="1">
    <source>
        <dbReference type="SAM" id="Phobius"/>
    </source>
</evidence>
<keyword evidence="1" id="KW-1133">Transmembrane helix</keyword>
<accession>A0A6C0ANN1</accession>
<dbReference type="EMBL" id="MN740758">
    <property type="protein sequence ID" value="QHS81419.1"/>
    <property type="molecule type" value="Genomic_DNA"/>
</dbReference>
<keyword evidence="1" id="KW-0812">Transmembrane</keyword>
<proteinExistence type="predicted"/>
<name>A0A6C0ANN1_9ZZZZ</name>
<reference evidence="2" key="1">
    <citation type="journal article" date="2020" name="Nature">
        <title>Giant virus diversity and host interactions through global metagenomics.</title>
        <authorList>
            <person name="Schulz F."/>
            <person name="Roux S."/>
            <person name="Paez-Espino D."/>
            <person name="Jungbluth S."/>
            <person name="Walsh D.A."/>
            <person name="Denef V.J."/>
            <person name="McMahon K.D."/>
            <person name="Konstantinidis K.T."/>
            <person name="Eloe-Fadrosh E.A."/>
            <person name="Kyrpides N.C."/>
            <person name="Woyke T."/>
        </authorList>
    </citation>
    <scope>NUCLEOTIDE SEQUENCE</scope>
    <source>
        <strain evidence="2">GVMAG-S-1101164-72</strain>
    </source>
</reference>
<keyword evidence="1" id="KW-0472">Membrane</keyword>
<dbReference type="AlphaFoldDB" id="A0A6C0ANN1"/>
<organism evidence="2">
    <name type="scientific">viral metagenome</name>
    <dbReference type="NCBI Taxonomy" id="1070528"/>
    <lineage>
        <taxon>unclassified sequences</taxon>
        <taxon>metagenomes</taxon>
        <taxon>organismal metagenomes</taxon>
    </lineage>
</organism>